<reference evidence="2" key="1">
    <citation type="submission" date="2021-12" db="EMBL/GenBank/DDBJ databases">
        <authorList>
            <person name="Rodrigo-Torres L."/>
            <person name="Arahal R. D."/>
            <person name="Lucena T."/>
        </authorList>
    </citation>
    <scope>NUCLEOTIDE SEQUENCE</scope>
    <source>
        <strain evidence="2">CECT 8858</strain>
    </source>
</reference>
<dbReference type="RefSeq" id="WP_238804514.1">
    <property type="nucleotide sequence ID" value="NZ_CAKLPY010000001.1"/>
</dbReference>
<name>A0ABN8EPM4_9BACT</name>
<accession>A0ABN8EPM4</accession>
<comment type="caution">
    <text evidence="2">The sequence shown here is derived from an EMBL/GenBank/DDBJ whole genome shotgun (WGS) entry which is preliminary data.</text>
</comment>
<organism evidence="2 3">
    <name type="scientific">Emticicia aquatica</name>
    <dbReference type="NCBI Taxonomy" id="1681835"/>
    <lineage>
        <taxon>Bacteria</taxon>
        <taxon>Pseudomonadati</taxon>
        <taxon>Bacteroidota</taxon>
        <taxon>Cytophagia</taxon>
        <taxon>Cytophagales</taxon>
        <taxon>Leadbetterellaceae</taxon>
        <taxon>Emticicia</taxon>
    </lineage>
</organism>
<dbReference type="Proteomes" id="UP000837932">
    <property type="component" value="Unassembled WGS sequence"/>
</dbReference>
<evidence type="ECO:0000313" key="3">
    <source>
        <dbReference type="Proteomes" id="UP000837932"/>
    </source>
</evidence>
<evidence type="ECO:0000313" key="2">
    <source>
        <dbReference type="EMBL" id="CAH0994605.1"/>
    </source>
</evidence>
<evidence type="ECO:0000256" key="1">
    <source>
        <dbReference type="SAM" id="SignalP"/>
    </source>
</evidence>
<sequence>MKQFLLMFVGVCFFSCSLYAQTSQPEKKKIKVQLFVDGKLHPFSQTLTRADKEIQLRVYDAVSNKELAVALVEASLIRNGQKIASVTLPGIGSIEKLVMKAKNNDNYVFDIKQVLEMADDLTLKPFSQKSFKVSYWFFDTQIDASKVAVGTN</sequence>
<feature type="chain" id="PRO_5046137510" evidence="1">
    <location>
        <begin position="21"/>
        <end position="152"/>
    </location>
</feature>
<feature type="signal peptide" evidence="1">
    <location>
        <begin position="1"/>
        <end position="20"/>
    </location>
</feature>
<keyword evidence="3" id="KW-1185">Reference proteome</keyword>
<protein>
    <submittedName>
        <fullName evidence="2">Uncharacterized protein</fullName>
    </submittedName>
</protein>
<keyword evidence="1" id="KW-0732">Signal</keyword>
<dbReference type="EMBL" id="CAKLPY010000001">
    <property type="protein sequence ID" value="CAH0994605.1"/>
    <property type="molecule type" value="Genomic_DNA"/>
</dbReference>
<gene>
    <name evidence="2" type="ORF">EMA8858_00715</name>
</gene>
<proteinExistence type="predicted"/>